<proteinExistence type="predicted"/>
<reference evidence="1" key="1">
    <citation type="journal article" date="2014" name="Int. J. Syst. Evol. Microbiol.">
        <title>Complete genome sequence of Corynebacterium casei LMG S-19264T (=DSM 44701T), isolated from a smear-ripened cheese.</title>
        <authorList>
            <consortium name="US DOE Joint Genome Institute (JGI-PGF)"/>
            <person name="Walter F."/>
            <person name="Albersmeier A."/>
            <person name="Kalinowski J."/>
            <person name="Ruckert C."/>
        </authorList>
    </citation>
    <scope>NUCLEOTIDE SEQUENCE</scope>
    <source>
        <strain evidence="1">CGMCC 1.15179</strain>
    </source>
</reference>
<evidence type="ECO:0000313" key="1">
    <source>
        <dbReference type="EMBL" id="GGE28275.1"/>
    </source>
</evidence>
<dbReference type="Proteomes" id="UP000625210">
    <property type="component" value="Unassembled WGS sequence"/>
</dbReference>
<dbReference type="Pfam" id="PF24704">
    <property type="entry name" value="DUF7667"/>
    <property type="match status" value="1"/>
</dbReference>
<comment type="caution">
    <text evidence="1">The sequence shown here is derived from an EMBL/GenBank/DDBJ whole genome shotgun (WGS) entry which is preliminary data.</text>
</comment>
<evidence type="ECO:0000313" key="2">
    <source>
        <dbReference type="Proteomes" id="UP000625210"/>
    </source>
</evidence>
<reference evidence="1" key="2">
    <citation type="submission" date="2020-09" db="EMBL/GenBank/DDBJ databases">
        <authorList>
            <person name="Sun Q."/>
            <person name="Zhou Y."/>
        </authorList>
    </citation>
    <scope>NUCLEOTIDE SEQUENCE</scope>
    <source>
        <strain evidence="1">CGMCC 1.15179</strain>
    </source>
</reference>
<keyword evidence="2" id="KW-1185">Reference proteome</keyword>
<dbReference type="EMBL" id="BMHQ01000016">
    <property type="protein sequence ID" value="GGE28275.1"/>
    <property type="molecule type" value="Genomic_DNA"/>
</dbReference>
<sequence>MTITAKIAMMIEIWHIRQLTSTEMDDLARYMREWLWTRHKLRELSITVQRLKDWDWLHELCRRLDELAGG</sequence>
<name>A0A8J2VKH3_9BACL</name>
<protein>
    <submittedName>
        <fullName evidence="1">Uncharacterized protein</fullName>
    </submittedName>
</protein>
<dbReference type="InterPro" id="IPR056084">
    <property type="entry name" value="DUF7667"/>
</dbReference>
<organism evidence="1 2">
    <name type="scientific">Marinithermofilum abyssi</name>
    <dbReference type="NCBI Taxonomy" id="1571185"/>
    <lineage>
        <taxon>Bacteria</taxon>
        <taxon>Bacillati</taxon>
        <taxon>Bacillota</taxon>
        <taxon>Bacilli</taxon>
        <taxon>Bacillales</taxon>
        <taxon>Thermoactinomycetaceae</taxon>
        <taxon>Marinithermofilum</taxon>
    </lineage>
</organism>
<accession>A0A8J2VKH3</accession>
<gene>
    <name evidence="1" type="ORF">GCM10011571_32960</name>
</gene>
<dbReference type="AlphaFoldDB" id="A0A8J2VKH3"/>